<dbReference type="STRING" id="363253.LI0341"/>
<accession>Q1MRH9</accession>
<reference evidence="2 3" key="1">
    <citation type="submission" date="2005-11" db="EMBL/GenBank/DDBJ databases">
        <title>The complete genome sequence of Lawsonia intracellularis: the causative agent of proliferative enteropathy.</title>
        <authorList>
            <person name="Kaur K."/>
            <person name="Zhang Q."/>
            <person name="Beckler D."/>
            <person name="Munir S."/>
            <person name="Li L."/>
            <person name="Kinsley K."/>
            <person name="Herron L."/>
            <person name="Peterson A."/>
            <person name="May B."/>
            <person name="Singh S."/>
            <person name="Gebhart C."/>
            <person name="Kapur V."/>
        </authorList>
    </citation>
    <scope>NUCLEOTIDE SEQUENCE [LARGE SCALE GENOMIC DNA]</scope>
    <source>
        <strain evidence="2 3">PHE/MN1-00</strain>
    </source>
</reference>
<feature type="signal peptide" evidence="1">
    <location>
        <begin position="1"/>
        <end position="18"/>
    </location>
</feature>
<evidence type="ECO:0000256" key="1">
    <source>
        <dbReference type="SAM" id="SignalP"/>
    </source>
</evidence>
<dbReference type="AlphaFoldDB" id="Q1MRH9"/>
<keyword evidence="3" id="KW-1185">Reference proteome</keyword>
<keyword evidence="1" id="KW-0732">Signal</keyword>
<sequence length="234" mass="25949">MRIVVLLCVIQLCILGTACDLTSTGKALRNTIHINSYGQAEVILDNWINTSQIQVYVYPQSPPVEPTKVLFVPFRVTQQMENFLTVGNNISRIIWQNWLQNSIFSTLEFLQNGTAFRPDVSLTIAKQKGANLVVGGYITDFIDGGLSGDTRVSIAIEIYDVSTGNLIWSLSQAGSIQAASVNDFIIFATKTRMPTNPSAAVINLLAEDMGKKIKEWTNPSFQEETWLMPEPLAF</sequence>
<evidence type="ECO:0000313" key="2">
    <source>
        <dbReference type="EMBL" id="CAJ54397.1"/>
    </source>
</evidence>
<dbReference type="PROSITE" id="PS51257">
    <property type="entry name" value="PROKAR_LIPOPROTEIN"/>
    <property type="match status" value="1"/>
</dbReference>
<dbReference type="OrthoDB" id="5422390at2"/>
<evidence type="ECO:0008006" key="4">
    <source>
        <dbReference type="Google" id="ProtNLM"/>
    </source>
</evidence>
<proteinExistence type="predicted"/>
<dbReference type="KEGG" id="lip:LI0341"/>
<dbReference type="HOGENOM" id="CLU_089909_0_0_7"/>
<feature type="chain" id="PRO_5004194462" description="Lipoprotein" evidence="1">
    <location>
        <begin position="19"/>
        <end position="234"/>
    </location>
</feature>
<dbReference type="Gene3D" id="3.40.50.10610">
    <property type="entry name" value="ABC-type transport auxiliary lipoprotein component"/>
    <property type="match status" value="1"/>
</dbReference>
<protein>
    <recommendedName>
        <fullName evidence="4">Lipoprotein</fullName>
    </recommendedName>
</protein>
<dbReference type="RefSeq" id="WP_011526426.1">
    <property type="nucleotide sequence ID" value="NC_008011.1"/>
</dbReference>
<gene>
    <name evidence="2" type="ordered locus">LI0341</name>
</gene>
<dbReference type="EMBL" id="AM180252">
    <property type="protein sequence ID" value="CAJ54397.1"/>
    <property type="molecule type" value="Genomic_DNA"/>
</dbReference>
<dbReference type="Proteomes" id="UP000002430">
    <property type="component" value="Chromosome"/>
</dbReference>
<evidence type="ECO:0000313" key="3">
    <source>
        <dbReference type="Proteomes" id="UP000002430"/>
    </source>
</evidence>
<name>Q1MRH9_LAWIP</name>
<organism evidence="2 3">
    <name type="scientific">Lawsonia intracellularis (strain PHE/MN1-00)</name>
    <dbReference type="NCBI Taxonomy" id="363253"/>
    <lineage>
        <taxon>Bacteria</taxon>
        <taxon>Pseudomonadati</taxon>
        <taxon>Thermodesulfobacteriota</taxon>
        <taxon>Desulfovibrionia</taxon>
        <taxon>Desulfovibrionales</taxon>
        <taxon>Desulfovibrionaceae</taxon>
        <taxon>Lawsonia</taxon>
    </lineage>
</organism>
<dbReference type="eggNOG" id="COG1462">
    <property type="taxonomic scope" value="Bacteria"/>
</dbReference>